<dbReference type="EMBL" id="CADCVJ010000087">
    <property type="protein sequence ID" value="CAA9470721.1"/>
    <property type="molecule type" value="Genomic_DNA"/>
</dbReference>
<feature type="compositionally biased region" description="Basic residues" evidence="1">
    <location>
        <begin position="77"/>
        <end position="99"/>
    </location>
</feature>
<dbReference type="AlphaFoldDB" id="A0A6J4RN75"/>
<accession>A0A6J4RN75</accession>
<feature type="region of interest" description="Disordered" evidence="1">
    <location>
        <begin position="8"/>
        <end position="130"/>
    </location>
</feature>
<evidence type="ECO:0000256" key="1">
    <source>
        <dbReference type="SAM" id="MobiDB-lite"/>
    </source>
</evidence>
<sequence>AVHHLEVAVRAARPRGARPLGRGRARPAGRAGPAPRSPAAVPRAALRRPAARRHPEVPARGQGRLLVRPRALDGHGARSRRAARRRRRSGCRVGLRRSGGRGPGGALQHHDRRRRGAREPGGGRVDVLHL</sequence>
<organism evidence="2">
    <name type="scientific">uncultured Solirubrobacteraceae bacterium</name>
    <dbReference type="NCBI Taxonomy" id="1162706"/>
    <lineage>
        <taxon>Bacteria</taxon>
        <taxon>Bacillati</taxon>
        <taxon>Actinomycetota</taxon>
        <taxon>Thermoleophilia</taxon>
        <taxon>Solirubrobacterales</taxon>
        <taxon>Solirubrobacteraceae</taxon>
        <taxon>environmental samples</taxon>
    </lineage>
</organism>
<proteinExistence type="predicted"/>
<protein>
    <submittedName>
        <fullName evidence="2">Uncharacterized protein</fullName>
    </submittedName>
</protein>
<reference evidence="2" key="1">
    <citation type="submission" date="2020-02" db="EMBL/GenBank/DDBJ databases">
        <authorList>
            <person name="Meier V. D."/>
        </authorList>
    </citation>
    <scope>NUCLEOTIDE SEQUENCE</scope>
    <source>
        <strain evidence="2">AVDCRST_MAG38</strain>
    </source>
</reference>
<gene>
    <name evidence="2" type="ORF">AVDCRST_MAG38-1278</name>
</gene>
<name>A0A6J4RN75_9ACTN</name>
<feature type="compositionally biased region" description="Basic residues" evidence="1">
    <location>
        <begin position="12"/>
        <end position="27"/>
    </location>
</feature>
<evidence type="ECO:0000313" key="2">
    <source>
        <dbReference type="EMBL" id="CAA9470721.1"/>
    </source>
</evidence>
<feature type="compositionally biased region" description="Low complexity" evidence="1">
    <location>
        <begin position="28"/>
        <end position="44"/>
    </location>
</feature>
<feature type="non-terminal residue" evidence="2">
    <location>
        <position position="130"/>
    </location>
</feature>
<feature type="non-terminal residue" evidence="2">
    <location>
        <position position="1"/>
    </location>
</feature>